<dbReference type="Pfam" id="PF00881">
    <property type="entry name" value="Nitroreductase"/>
    <property type="match status" value="1"/>
</dbReference>
<dbReference type="EMBL" id="LAYJ01000112">
    <property type="protein sequence ID" value="KKI50330.1"/>
    <property type="molecule type" value="Genomic_DNA"/>
</dbReference>
<dbReference type="SUPFAM" id="SSF55469">
    <property type="entry name" value="FMN-dependent nitroreductase-like"/>
    <property type="match status" value="1"/>
</dbReference>
<proteinExistence type="predicted"/>
<evidence type="ECO:0000256" key="1">
    <source>
        <dbReference type="ARBA" id="ARBA00004496"/>
    </source>
</evidence>
<dbReference type="AlphaFoldDB" id="A0A0M2NJ79"/>
<dbReference type="Gene3D" id="3.40.109.10">
    <property type="entry name" value="NADH Oxidase"/>
    <property type="match status" value="1"/>
</dbReference>
<dbReference type="RefSeq" id="WP_046444185.1">
    <property type="nucleotide sequence ID" value="NZ_CAUERS010000005.1"/>
</dbReference>
<comment type="subcellular location">
    <subcellularLocation>
        <location evidence="1">Cytoplasm</location>
    </subcellularLocation>
</comment>
<keyword evidence="6" id="KW-1185">Reference proteome</keyword>
<dbReference type="GO" id="GO:0005737">
    <property type="term" value="C:cytoplasm"/>
    <property type="evidence" value="ECO:0007669"/>
    <property type="project" value="UniProtKB-SubCell"/>
</dbReference>
<dbReference type="InterPro" id="IPR033877">
    <property type="entry name" value="Frm2/Hbn1"/>
</dbReference>
<dbReference type="PATRIC" id="fig|270498.16.peg.2144"/>
<evidence type="ECO:0000256" key="3">
    <source>
        <dbReference type="ARBA" id="ARBA00023002"/>
    </source>
</evidence>
<gene>
    <name evidence="5" type="ORF">CHK_2393</name>
</gene>
<evidence type="ECO:0000256" key="2">
    <source>
        <dbReference type="ARBA" id="ARBA00022490"/>
    </source>
</evidence>
<dbReference type="PANTHER" id="PTHR43035:SF1">
    <property type="entry name" value="FATTY ACID REPRESSION MUTANT PROTEIN 2-RELATED"/>
    <property type="match status" value="1"/>
</dbReference>
<evidence type="ECO:0000313" key="6">
    <source>
        <dbReference type="Proteomes" id="UP000034076"/>
    </source>
</evidence>
<organism evidence="5 6">
    <name type="scientific">Christensenella hongkongensis</name>
    <dbReference type="NCBI Taxonomy" id="270498"/>
    <lineage>
        <taxon>Bacteria</taxon>
        <taxon>Bacillati</taxon>
        <taxon>Bacillota</taxon>
        <taxon>Clostridia</taxon>
        <taxon>Christensenellales</taxon>
        <taxon>Christensenellaceae</taxon>
        <taxon>Christensenella</taxon>
    </lineage>
</organism>
<feature type="domain" description="Nitroreductase" evidence="4">
    <location>
        <begin position="9"/>
        <end position="177"/>
    </location>
</feature>
<dbReference type="OrthoDB" id="9810617at2"/>
<name>A0A0M2NJ79_9FIRM</name>
<comment type="caution">
    <text evidence="5">The sequence shown here is derived from an EMBL/GenBank/DDBJ whole genome shotgun (WGS) entry which is preliminary data.</text>
</comment>
<dbReference type="InterPro" id="IPR000415">
    <property type="entry name" value="Nitroreductase-like"/>
</dbReference>
<dbReference type="FunFam" id="3.40.109.10:FF:000001">
    <property type="entry name" value="Nitroreductase family"/>
    <property type="match status" value="1"/>
</dbReference>
<dbReference type="PANTHER" id="PTHR43035">
    <property type="entry name" value="FATTY ACID REPRESSION MUTANT PROTEIN 2-RELATED"/>
    <property type="match status" value="1"/>
</dbReference>
<keyword evidence="2" id="KW-0963">Cytoplasm</keyword>
<accession>A0A0M2NJ79</accession>
<sequence length="198" mass="23146">MKMKLEEAIEGRRSIRTLEKGEHIGRKKIEEILKVARHAPNSYNMQGSRVVVLFDGESDQFWDITRDELRKVTPPDGFARTEKKLDGFRSGNGTLLFYEDMDLVEQMKENFPLYADKFDHWAQQNNAIFQYAVWLELYANDIAASLQHYNPLVDDAVAKRWDIPDEWLMIAQMPFGKAAEEPAPRSFKPLDEIVRFYE</sequence>
<dbReference type="GO" id="GO:0034599">
    <property type="term" value="P:cellular response to oxidative stress"/>
    <property type="evidence" value="ECO:0007669"/>
    <property type="project" value="InterPro"/>
</dbReference>
<evidence type="ECO:0000259" key="4">
    <source>
        <dbReference type="Pfam" id="PF00881"/>
    </source>
</evidence>
<dbReference type="InterPro" id="IPR029479">
    <property type="entry name" value="Nitroreductase"/>
</dbReference>
<reference evidence="5 6" key="1">
    <citation type="submission" date="2015-04" db="EMBL/GenBank/DDBJ databases">
        <title>Draft genome sequence of bacteremic isolate Catabacter hongkongensis type strain HKU16T.</title>
        <authorList>
            <person name="Lau S.K."/>
            <person name="Teng J.L."/>
            <person name="Huang Y."/>
            <person name="Curreem S.O."/>
            <person name="Tsui S.K."/>
            <person name="Woo P.C."/>
        </authorList>
    </citation>
    <scope>NUCLEOTIDE SEQUENCE [LARGE SCALE GENOMIC DNA]</scope>
    <source>
        <strain evidence="5 6">HKU16</strain>
    </source>
</reference>
<dbReference type="GO" id="GO:0016491">
    <property type="term" value="F:oxidoreductase activity"/>
    <property type="evidence" value="ECO:0007669"/>
    <property type="project" value="UniProtKB-KW"/>
</dbReference>
<dbReference type="Proteomes" id="UP000034076">
    <property type="component" value="Unassembled WGS sequence"/>
</dbReference>
<dbReference type="CDD" id="cd02140">
    <property type="entry name" value="Frm2-like"/>
    <property type="match status" value="1"/>
</dbReference>
<evidence type="ECO:0000313" key="5">
    <source>
        <dbReference type="EMBL" id="KKI50330.1"/>
    </source>
</evidence>
<keyword evidence="3" id="KW-0560">Oxidoreductase</keyword>
<dbReference type="STRING" id="270498.CHK_2393"/>
<protein>
    <submittedName>
        <fullName evidence="5">Nitroreductase family protein</fullName>
    </submittedName>
</protein>